<sequence length="116" mass="13805">MGPFTILELVGPVEYRLELPEVMHAFHKVFHVSMLRKCLHKDDELLAKIATDLQPNMTLGARRVRVLERRIKELWRKKITLMRVQWDCDGVLEETCEPEARMKAKFKKWFEKQVEA</sequence>
<name>A0ABM0T0U8_CAMSA</name>
<protein>
    <submittedName>
        <fullName evidence="3">Uncharacterized protein LOC104704766</fullName>
    </submittedName>
</protein>
<proteinExistence type="predicted"/>
<dbReference type="Pfam" id="PF24626">
    <property type="entry name" value="SH3_Tf2-1"/>
    <property type="match status" value="1"/>
</dbReference>
<reference evidence="3" key="2">
    <citation type="submission" date="2025-08" db="UniProtKB">
        <authorList>
            <consortium name="RefSeq"/>
        </authorList>
    </citation>
    <scope>IDENTIFICATION</scope>
    <source>
        <tissue evidence="3">Leaf</tissue>
    </source>
</reference>
<dbReference type="GeneID" id="104704766"/>
<accession>A0ABM0T0U8</accession>
<dbReference type="PANTHER" id="PTHR46148">
    <property type="entry name" value="CHROMO DOMAIN-CONTAINING PROTEIN"/>
    <property type="match status" value="1"/>
</dbReference>
<gene>
    <name evidence="3" type="primary">LOC104704766</name>
</gene>
<reference evidence="2" key="1">
    <citation type="journal article" date="2014" name="Nat. Commun.">
        <title>The emerging biofuel crop Camelina sativa retains a highly undifferentiated hexaploid genome structure.</title>
        <authorList>
            <person name="Kagale S."/>
            <person name="Koh C."/>
            <person name="Nixon J."/>
            <person name="Bollina V."/>
            <person name="Clarke W.E."/>
            <person name="Tuteja R."/>
            <person name="Spillane C."/>
            <person name="Robinson S.J."/>
            <person name="Links M.G."/>
            <person name="Clarke C."/>
            <person name="Higgins E.E."/>
            <person name="Huebert T."/>
            <person name="Sharpe A.G."/>
            <person name="Parkin I.A."/>
        </authorList>
    </citation>
    <scope>NUCLEOTIDE SEQUENCE [LARGE SCALE GENOMIC DNA]</scope>
    <source>
        <strain evidence="2">cv. DH55</strain>
    </source>
</reference>
<dbReference type="RefSeq" id="XP_010419100.1">
    <property type="nucleotide sequence ID" value="XM_010420798.1"/>
</dbReference>
<dbReference type="PANTHER" id="PTHR46148:SF57">
    <property type="entry name" value="OS12G0499874 PROTEIN"/>
    <property type="match status" value="1"/>
</dbReference>
<evidence type="ECO:0000313" key="3">
    <source>
        <dbReference type="RefSeq" id="XP_010419100.1"/>
    </source>
</evidence>
<dbReference type="Proteomes" id="UP000694864">
    <property type="component" value="Chromosome 7"/>
</dbReference>
<organism evidence="2 3">
    <name type="scientific">Camelina sativa</name>
    <name type="common">False flax</name>
    <name type="synonym">Myagrum sativum</name>
    <dbReference type="NCBI Taxonomy" id="90675"/>
    <lineage>
        <taxon>Eukaryota</taxon>
        <taxon>Viridiplantae</taxon>
        <taxon>Streptophyta</taxon>
        <taxon>Embryophyta</taxon>
        <taxon>Tracheophyta</taxon>
        <taxon>Spermatophyta</taxon>
        <taxon>Magnoliopsida</taxon>
        <taxon>eudicotyledons</taxon>
        <taxon>Gunneridae</taxon>
        <taxon>Pentapetalae</taxon>
        <taxon>rosids</taxon>
        <taxon>malvids</taxon>
        <taxon>Brassicales</taxon>
        <taxon>Brassicaceae</taxon>
        <taxon>Camelineae</taxon>
        <taxon>Camelina</taxon>
    </lineage>
</organism>
<feature type="domain" description="Tf2-1-like SH3-like" evidence="1">
    <location>
        <begin position="1"/>
        <end position="38"/>
    </location>
</feature>
<evidence type="ECO:0000313" key="2">
    <source>
        <dbReference type="Proteomes" id="UP000694864"/>
    </source>
</evidence>
<dbReference type="InterPro" id="IPR056924">
    <property type="entry name" value="SH3_Tf2-1"/>
</dbReference>
<evidence type="ECO:0000259" key="1">
    <source>
        <dbReference type="Pfam" id="PF24626"/>
    </source>
</evidence>
<keyword evidence="2" id="KW-1185">Reference proteome</keyword>